<dbReference type="STRING" id="109232.RMONA_04600"/>
<dbReference type="InterPro" id="IPR032876">
    <property type="entry name" value="J_dom"/>
</dbReference>
<name>A0A0B7J2X8_9RICK</name>
<proteinExistence type="predicted"/>
<dbReference type="EMBL" id="LN794217">
    <property type="protein sequence ID" value="CEO17305.1"/>
    <property type="molecule type" value="Genomic_DNA"/>
</dbReference>
<accession>A0A0B7J2X8</accession>
<gene>
    <name evidence="3" type="ORF">RMONA_04600</name>
</gene>
<reference evidence="3 4" key="1">
    <citation type="submission" date="2015-01" db="EMBL/GenBank/DDBJ databases">
        <title>Draft genome sequence of Rickettsia monacensis strain IrR/Munich.</title>
        <authorList>
            <person name="Felsheim R.F."/>
            <person name="Johnson S.L."/>
            <person name="Kurtti T.J."/>
            <person name="Munderloh U.G."/>
        </authorList>
    </citation>
    <scope>NUCLEOTIDE SEQUENCE [LARGE SCALE GENOMIC DNA]</scope>
    <source>
        <strain evidence="3 4">IrR/Munich</strain>
    </source>
</reference>
<organism evidence="3 4">
    <name type="scientific">Rickettsia monacensis</name>
    <dbReference type="NCBI Taxonomy" id="109232"/>
    <lineage>
        <taxon>Bacteria</taxon>
        <taxon>Pseudomonadati</taxon>
        <taxon>Pseudomonadota</taxon>
        <taxon>Alphaproteobacteria</taxon>
        <taxon>Rickettsiales</taxon>
        <taxon>Rickettsiaceae</taxon>
        <taxon>Rickettsieae</taxon>
        <taxon>Rickettsia</taxon>
        <taxon>spotted fever group</taxon>
    </lineage>
</organism>
<dbReference type="InterPro" id="IPR025195">
    <property type="entry name" value="GTA_TIM_dom"/>
</dbReference>
<evidence type="ECO:0000313" key="4">
    <source>
        <dbReference type="Proteomes" id="UP000018149"/>
    </source>
</evidence>
<dbReference type="KEGG" id="rmc:RMONA_04600"/>
<evidence type="ECO:0000313" key="3">
    <source>
        <dbReference type="EMBL" id="CEO17305.1"/>
    </source>
</evidence>
<dbReference type="AlphaFoldDB" id="A0A0B7J2X8"/>
<dbReference type="RefSeq" id="WP_023507742.1">
    <property type="nucleotide sequence ID" value="NZ_LN794217.1"/>
</dbReference>
<dbReference type="Gene3D" id="3.20.20.80">
    <property type="entry name" value="Glycosidases"/>
    <property type="match status" value="1"/>
</dbReference>
<keyword evidence="4" id="KW-1185">Reference proteome</keyword>
<sequence length="333" mass="38377">MPFRQGYDYYLDGNGNKQPLSTAYAWKNIGYWWENHHYNPDGNRTAWEPKTKKIWFTEFGFPSIDKAPNQPNVFFDPKCTNGGSPKYSSAGTDFSVQRTAIKGFIEYWQMQEYIEEMFLWTWDAHPYPAWPHGNIWSDNHLWEKGHWINGKFGVCSLAEIILELSARSGIDLQKIDISTIDEVVDGFILNKILSTIDVINSLRIFYFFDMIASECEKIKFLKRGAGNLEYLSSESLIKISDNSYLKQTEIPEENIISKLSINFIDRFNNYTNSYCYISNEAGSNSPTLNVKIPIILSLPEIERIGGLILKNASIESKVIKFLIPAIFHGFKPR</sequence>
<evidence type="ECO:0000259" key="2">
    <source>
        <dbReference type="Pfam" id="PF13550"/>
    </source>
</evidence>
<dbReference type="Pfam" id="PF13547">
    <property type="entry name" value="GTA_TIM"/>
    <property type="match status" value="1"/>
</dbReference>
<feature type="domain" description="Tip attachment protein J" evidence="2">
    <location>
        <begin position="194"/>
        <end position="325"/>
    </location>
</feature>
<evidence type="ECO:0000259" key="1">
    <source>
        <dbReference type="Pfam" id="PF13547"/>
    </source>
</evidence>
<feature type="domain" description="GTA TIM-barrel-like" evidence="1">
    <location>
        <begin position="22"/>
        <end position="131"/>
    </location>
</feature>
<dbReference type="Pfam" id="PF13550">
    <property type="entry name" value="Phage-tail_3"/>
    <property type="match status" value="1"/>
</dbReference>
<dbReference type="Proteomes" id="UP000018149">
    <property type="component" value="Chromosome I"/>
</dbReference>
<protein>
    <submittedName>
        <fullName evidence="3">Uncharacterized protein</fullName>
    </submittedName>
</protein>
<dbReference type="HOGENOM" id="CLU_833877_0_0_5"/>